<dbReference type="AlphaFoldDB" id="A0A0D8XM18"/>
<evidence type="ECO:0000313" key="1">
    <source>
        <dbReference type="EMBL" id="KJH45590.1"/>
    </source>
</evidence>
<evidence type="ECO:0000313" key="2">
    <source>
        <dbReference type="Proteomes" id="UP000053766"/>
    </source>
</evidence>
<dbReference type="Proteomes" id="UP000053766">
    <property type="component" value="Unassembled WGS sequence"/>
</dbReference>
<keyword evidence="2" id="KW-1185">Reference proteome</keyword>
<dbReference type="EMBL" id="KN716399">
    <property type="protein sequence ID" value="KJH45590.1"/>
    <property type="molecule type" value="Genomic_DNA"/>
</dbReference>
<sequence length="80" mass="9276">MISHEVFAYPPAILLAILDKTKLKPLLVKRISFLYFLILSLYNHLEAGEVINTFDKHIVPERGLSQLIVLERRLRHLIIA</sequence>
<protein>
    <submittedName>
        <fullName evidence="1">Uncharacterized protein</fullName>
    </submittedName>
</protein>
<reference evidence="2" key="2">
    <citation type="journal article" date="2016" name="Sci. Rep.">
        <title>Dictyocaulus viviparus genome, variome and transcriptome elucidate lungworm biology and support future intervention.</title>
        <authorList>
            <person name="McNulty S.N."/>
            <person name="Strube C."/>
            <person name="Rosa B.A."/>
            <person name="Martin J.C."/>
            <person name="Tyagi R."/>
            <person name="Choi Y.J."/>
            <person name="Wang Q."/>
            <person name="Hallsworth Pepin K."/>
            <person name="Zhang X."/>
            <person name="Ozersky P."/>
            <person name="Wilson R.K."/>
            <person name="Sternberg P.W."/>
            <person name="Gasser R.B."/>
            <person name="Mitreva M."/>
        </authorList>
    </citation>
    <scope>NUCLEOTIDE SEQUENCE [LARGE SCALE GENOMIC DNA]</scope>
    <source>
        <strain evidence="2">HannoverDv2000</strain>
    </source>
</reference>
<organism evidence="1 2">
    <name type="scientific">Dictyocaulus viviparus</name>
    <name type="common">Bovine lungworm</name>
    <dbReference type="NCBI Taxonomy" id="29172"/>
    <lineage>
        <taxon>Eukaryota</taxon>
        <taxon>Metazoa</taxon>
        <taxon>Ecdysozoa</taxon>
        <taxon>Nematoda</taxon>
        <taxon>Chromadorea</taxon>
        <taxon>Rhabditida</taxon>
        <taxon>Rhabditina</taxon>
        <taxon>Rhabditomorpha</taxon>
        <taxon>Strongyloidea</taxon>
        <taxon>Metastrongylidae</taxon>
        <taxon>Dictyocaulus</taxon>
    </lineage>
</organism>
<gene>
    <name evidence="1" type="ORF">DICVIV_08360</name>
</gene>
<accession>A0A0D8XM18</accession>
<proteinExistence type="predicted"/>
<name>A0A0D8XM18_DICVI</name>
<reference evidence="1 2" key="1">
    <citation type="submission" date="2013-11" db="EMBL/GenBank/DDBJ databases">
        <title>Draft genome of the bovine lungworm Dictyocaulus viviparus.</title>
        <authorList>
            <person name="Mitreva M."/>
        </authorList>
    </citation>
    <scope>NUCLEOTIDE SEQUENCE [LARGE SCALE GENOMIC DNA]</scope>
    <source>
        <strain evidence="1 2">HannoverDv2000</strain>
    </source>
</reference>